<dbReference type="GO" id="GO:0008270">
    <property type="term" value="F:zinc ion binding"/>
    <property type="evidence" value="ECO:0007669"/>
    <property type="project" value="UniProtKB-KW"/>
</dbReference>
<dbReference type="PROSITE" id="PS50158">
    <property type="entry name" value="ZF_CCHC"/>
    <property type="match status" value="1"/>
</dbReference>
<keyword evidence="2" id="KW-0808">Transferase</keyword>
<evidence type="ECO:0000256" key="3">
    <source>
        <dbReference type="ARBA" id="ARBA00022695"/>
    </source>
</evidence>
<feature type="domain" description="Reverse transcriptase" evidence="19">
    <location>
        <begin position="935"/>
        <end position="1114"/>
    </location>
</feature>
<dbReference type="InterPro" id="IPR000477">
    <property type="entry name" value="RT_dom"/>
</dbReference>
<dbReference type="InterPro" id="IPR056924">
    <property type="entry name" value="SH3_Tf2-1"/>
</dbReference>
<dbReference type="InterPro" id="IPR001584">
    <property type="entry name" value="Integrase_cat-core"/>
</dbReference>
<dbReference type="Pfam" id="PF03732">
    <property type="entry name" value="Retrotrans_gag"/>
    <property type="match status" value="1"/>
</dbReference>
<evidence type="ECO:0000256" key="6">
    <source>
        <dbReference type="ARBA" id="ARBA00022750"/>
    </source>
</evidence>
<dbReference type="Gene3D" id="3.30.70.270">
    <property type="match status" value="2"/>
</dbReference>
<dbReference type="Pfam" id="PF17919">
    <property type="entry name" value="RT_RNaseH_2"/>
    <property type="match status" value="1"/>
</dbReference>
<keyword evidence="11 21" id="KW-0695">RNA-directed DNA polymerase</keyword>
<reference evidence="21 22" key="1">
    <citation type="submission" date="2019-08" db="EMBL/GenBank/DDBJ databases">
        <title>Draft genome sequences of two oriental melons (Cucumis melo L. var makuwa).</title>
        <authorList>
            <person name="Kwon S.-Y."/>
        </authorList>
    </citation>
    <scope>NUCLEOTIDE SEQUENCE [LARGE SCALE GENOMIC DNA]</scope>
    <source>
        <strain evidence="22">cv. SW 3</strain>
        <tissue evidence="21">Leaf</tissue>
    </source>
</reference>
<keyword evidence="5" id="KW-0479">Metal-binding</keyword>
<proteinExistence type="predicted"/>
<dbReference type="InterPro" id="IPR050951">
    <property type="entry name" value="Retrovirus_Pol_polyprotein"/>
</dbReference>
<dbReference type="GO" id="GO:0004519">
    <property type="term" value="F:endonuclease activity"/>
    <property type="evidence" value="ECO:0007669"/>
    <property type="project" value="UniProtKB-KW"/>
</dbReference>
<gene>
    <name evidence="21" type="ORF">E6C27_scaffold34G002950</name>
</gene>
<keyword evidence="14" id="KW-0233">DNA recombination</keyword>
<keyword evidence="15" id="KW-0511">Multifunctional enzyme</keyword>
<dbReference type="PROSITE" id="PS50878">
    <property type="entry name" value="RT_POL"/>
    <property type="match status" value="1"/>
</dbReference>
<evidence type="ECO:0000259" key="20">
    <source>
        <dbReference type="PROSITE" id="PS50994"/>
    </source>
</evidence>
<accession>A0A5A7SL46</accession>
<dbReference type="GO" id="GO:0003887">
    <property type="term" value="F:DNA-directed DNA polymerase activity"/>
    <property type="evidence" value="ECO:0007669"/>
    <property type="project" value="UniProtKB-KW"/>
</dbReference>
<dbReference type="SUPFAM" id="SSF53098">
    <property type="entry name" value="Ribonuclease H-like"/>
    <property type="match status" value="1"/>
</dbReference>
<dbReference type="GO" id="GO:0003964">
    <property type="term" value="F:RNA-directed DNA polymerase activity"/>
    <property type="evidence" value="ECO:0007669"/>
    <property type="project" value="UniProtKB-KW"/>
</dbReference>
<feature type="domain" description="CCHC-type" evidence="18">
    <location>
        <begin position="697"/>
        <end position="711"/>
    </location>
</feature>
<dbReference type="GO" id="GO:0003677">
    <property type="term" value="F:DNA binding"/>
    <property type="evidence" value="ECO:0007669"/>
    <property type="project" value="UniProtKB-KW"/>
</dbReference>
<dbReference type="Gene3D" id="3.30.420.10">
    <property type="entry name" value="Ribonuclease H-like superfamily/Ribonuclease H"/>
    <property type="match status" value="1"/>
</dbReference>
<keyword evidence="1" id="KW-0645">Protease</keyword>
<dbReference type="GO" id="GO:0004190">
    <property type="term" value="F:aspartic-type endopeptidase activity"/>
    <property type="evidence" value="ECO:0007669"/>
    <property type="project" value="UniProtKB-KW"/>
</dbReference>
<dbReference type="CDD" id="cd01647">
    <property type="entry name" value="RT_LTR"/>
    <property type="match status" value="1"/>
</dbReference>
<keyword evidence="10" id="KW-0229">DNA integration</keyword>
<dbReference type="GO" id="GO:0006310">
    <property type="term" value="P:DNA recombination"/>
    <property type="evidence" value="ECO:0007669"/>
    <property type="project" value="UniProtKB-KW"/>
</dbReference>
<dbReference type="Proteomes" id="UP000321393">
    <property type="component" value="Unassembled WGS sequence"/>
</dbReference>
<dbReference type="InterPro" id="IPR012337">
    <property type="entry name" value="RNaseH-like_sf"/>
</dbReference>
<evidence type="ECO:0000256" key="13">
    <source>
        <dbReference type="ARBA" id="ARBA00023125"/>
    </source>
</evidence>
<dbReference type="Gene3D" id="1.10.340.70">
    <property type="match status" value="1"/>
</dbReference>
<comment type="caution">
    <text evidence="21">The sequence shown here is derived from an EMBL/GenBank/DDBJ whole genome shotgun (WGS) entry which is preliminary data.</text>
</comment>
<dbReference type="InterPro" id="IPR001878">
    <property type="entry name" value="Znf_CCHC"/>
</dbReference>
<keyword evidence="6" id="KW-0064">Aspartyl protease</keyword>
<keyword evidence="8" id="KW-0378">Hydrolase</keyword>
<evidence type="ECO:0000256" key="9">
    <source>
        <dbReference type="ARBA" id="ARBA00022842"/>
    </source>
</evidence>
<dbReference type="Gene3D" id="3.10.10.10">
    <property type="entry name" value="HIV Type 1 Reverse Transcriptase, subunit A, domain 1"/>
    <property type="match status" value="1"/>
</dbReference>
<dbReference type="Gene3D" id="2.40.70.10">
    <property type="entry name" value="Acid Proteases"/>
    <property type="match status" value="1"/>
</dbReference>
<dbReference type="Pfam" id="PF00078">
    <property type="entry name" value="RVT_1"/>
    <property type="match status" value="1"/>
</dbReference>
<evidence type="ECO:0000256" key="1">
    <source>
        <dbReference type="ARBA" id="ARBA00022670"/>
    </source>
</evidence>
<keyword evidence="4" id="KW-0540">Nuclease</keyword>
<evidence type="ECO:0000256" key="7">
    <source>
        <dbReference type="ARBA" id="ARBA00022759"/>
    </source>
</evidence>
<evidence type="ECO:0000256" key="8">
    <source>
        <dbReference type="ARBA" id="ARBA00022801"/>
    </source>
</evidence>
<evidence type="ECO:0000256" key="2">
    <source>
        <dbReference type="ARBA" id="ARBA00022679"/>
    </source>
</evidence>
<dbReference type="InterPro" id="IPR005162">
    <property type="entry name" value="Retrotrans_gag_dom"/>
</dbReference>
<evidence type="ECO:0000259" key="19">
    <source>
        <dbReference type="PROSITE" id="PS50878"/>
    </source>
</evidence>
<keyword evidence="13" id="KW-0238">DNA-binding</keyword>
<feature type="domain" description="Integrase catalytic" evidence="20">
    <location>
        <begin position="1391"/>
        <end position="1574"/>
    </location>
</feature>
<dbReference type="Pfam" id="PF17921">
    <property type="entry name" value="Integrase_H2C2"/>
    <property type="match status" value="1"/>
</dbReference>
<name>A0A5A7SL46_CUCMM</name>
<dbReference type="PANTHER" id="PTHR37984:SF5">
    <property type="entry name" value="PROTEIN NYNRIN-LIKE"/>
    <property type="match status" value="1"/>
</dbReference>
<evidence type="ECO:0000256" key="11">
    <source>
        <dbReference type="ARBA" id="ARBA00022918"/>
    </source>
</evidence>
<evidence type="ECO:0000259" key="18">
    <source>
        <dbReference type="PROSITE" id="PS50158"/>
    </source>
</evidence>
<dbReference type="Pfam" id="PF08284">
    <property type="entry name" value="RVP_2"/>
    <property type="match status" value="1"/>
</dbReference>
<dbReference type="EMBL" id="SSTE01023063">
    <property type="protein sequence ID" value="KAA0025979.1"/>
    <property type="molecule type" value="Genomic_DNA"/>
</dbReference>
<protein>
    <submittedName>
        <fullName evidence="21">Reverse transcriptase</fullName>
    </submittedName>
</protein>
<keyword evidence="3" id="KW-0548">Nucleotidyltransferase</keyword>
<dbReference type="GO" id="GO:0015074">
    <property type="term" value="P:DNA integration"/>
    <property type="evidence" value="ECO:0007669"/>
    <property type="project" value="UniProtKB-KW"/>
</dbReference>
<dbReference type="InterPro" id="IPR021109">
    <property type="entry name" value="Peptidase_aspartic_dom_sf"/>
</dbReference>
<feature type="region of interest" description="Disordered" evidence="17">
    <location>
        <begin position="1766"/>
        <end position="1814"/>
    </location>
</feature>
<evidence type="ECO:0000313" key="22">
    <source>
        <dbReference type="Proteomes" id="UP000321393"/>
    </source>
</evidence>
<evidence type="ECO:0000256" key="14">
    <source>
        <dbReference type="ARBA" id="ARBA00023172"/>
    </source>
</evidence>
<evidence type="ECO:0000313" key="21">
    <source>
        <dbReference type="EMBL" id="KAA0025979.1"/>
    </source>
</evidence>
<evidence type="ECO:0000256" key="16">
    <source>
        <dbReference type="PROSITE-ProRule" id="PRU00047"/>
    </source>
</evidence>
<keyword evidence="16" id="KW-0863">Zinc-finger</keyword>
<dbReference type="Pfam" id="PF24626">
    <property type="entry name" value="SH3_Tf2-1"/>
    <property type="match status" value="1"/>
</dbReference>
<organism evidence="21 22">
    <name type="scientific">Cucumis melo var. makuwa</name>
    <name type="common">Oriental melon</name>
    <dbReference type="NCBI Taxonomy" id="1194695"/>
    <lineage>
        <taxon>Eukaryota</taxon>
        <taxon>Viridiplantae</taxon>
        <taxon>Streptophyta</taxon>
        <taxon>Embryophyta</taxon>
        <taxon>Tracheophyta</taxon>
        <taxon>Spermatophyta</taxon>
        <taxon>Magnoliopsida</taxon>
        <taxon>eudicotyledons</taxon>
        <taxon>Gunneridae</taxon>
        <taxon>Pentapetalae</taxon>
        <taxon>rosids</taxon>
        <taxon>fabids</taxon>
        <taxon>Cucurbitales</taxon>
        <taxon>Cucurbitaceae</taxon>
        <taxon>Benincaseae</taxon>
        <taxon>Cucumis</taxon>
    </lineage>
</organism>
<dbReference type="FunFam" id="3.30.70.270:FF:000020">
    <property type="entry name" value="Transposon Tf2-6 polyprotein-like Protein"/>
    <property type="match status" value="1"/>
</dbReference>
<keyword evidence="16" id="KW-0862">Zinc</keyword>
<dbReference type="SMART" id="SM00343">
    <property type="entry name" value="ZnF_C2HC"/>
    <property type="match status" value="1"/>
</dbReference>
<keyword evidence="12" id="KW-0239">DNA-directed DNA polymerase</keyword>
<dbReference type="CDD" id="cd00303">
    <property type="entry name" value="retropepsin_like"/>
    <property type="match status" value="1"/>
</dbReference>
<evidence type="ECO:0000256" key="15">
    <source>
        <dbReference type="ARBA" id="ARBA00023268"/>
    </source>
</evidence>
<evidence type="ECO:0000256" key="17">
    <source>
        <dbReference type="SAM" id="MobiDB-lite"/>
    </source>
</evidence>
<feature type="compositionally biased region" description="Polar residues" evidence="17">
    <location>
        <begin position="625"/>
        <end position="636"/>
    </location>
</feature>
<evidence type="ECO:0000256" key="4">
    <source>
        <dbReference type="ARBA" id="ARBA00022722"/>
    </source>
</evidence>
<dbReference type="InterPro" id="IPR036397">
    <property type="entry name" value="RNaseH_sf"/>
</dbReference>
<sequence>MIRGVPMGSLTQLTVFVQSHSPMYAPLDTRRYDYVSNWKLTDHLAEPRLLPLRSSPDGYRRSTSSLLLRRVSVSTSVSIVGNFFSFNVRPPRSRLFPTFLSVSRNRTPPCVLRLIASADVQPPSAASFAEQLTANLQQSRISHLASRPENPHSNRPNSRDLTLKFLGPTASSFGYSSLYLGNVIASCSLCTIGCKELFTDRHRCPDVRYAVVFCLDIDHGVLSWKDCVSFEITRLIRASVGITRLIRASFGITRLICATFGSTRLICASLGITRLIGVSFGITRLICASFGITRLMCAFYRTTRMLCKGTAWGRPTRGRKDAWYQSLSFRFCKLTYDVSLCFVSLWLKRFLPLVREMMPRRGARRGGQGDRGRGAGHVQPEVQPVAQATDPAAPVTHADLVAMEQRFRDLIMQMQKQQQQPAPPAPAPAPALVPVVPQVVSDQLSAEAKHMRDFRKYNPTTFDGSLEDPTRAQLWLSSLKTIFRYMKCPEDQKVQCVVFMLTDRGTAWWETTERMLGGDVGQITWQQFKESFYAKFFSASLRDAKWQEFLNLEQSDMTVEQYDAEFDMLSRFAPEMIATEAARADKFVRGLRLDIQDLVRAFRPVTHADALHLAVDLSLQERANSSKVAGRGSTSGQKRKVEQQPNPVPQRNFRPGGEFRRFQQKPFKAGEAAWGKPLCTTCGKHHLSRCLFGTRTCFKCRQEGHTADRCPMRLTGNAQNQGAGAPHQGKVFATNKTEAEWAGMVVTEVEPLHHVLSVSTPSGECMLSKEKVKACQIKIAGHVIEVTLLVLDMLDFDVILGMDWLAANHASIDCSRKEVAFNPPSMASFKFKGEGSRSLPQVISAIRASKLLSQGTLSILASVVDTREVDVSLSSEPVVRDYPDVFHEELQGLPPHREVEFSIELEPGIVPISRAPYKMAPAELKELKVQLQELLEKGFIRPSVSPWGAPVLFVKKNDGSMRLCIDYRELNKVTVKNRYPLPRIDDLFDQLQGATVFSKIDLRSGYHQLRIKDGDVPKMAFRSRYRHYEFIVMSFGLTNAPAVFMDLMNRVFREFLDTFVIVFIDDILIYSKTKVEHEEHLRMVLQTLRDNKLYAKFSKCEFWLKQVSFLGHVVSKAGVSVDPAKIEAVTSWTRPSTVSEVRSFLGLAGYYRRFVENFSRIATRLTQLTRKRAPFVWSKACDDSFQNLKQKLVTAPVLTVPDGSGSFVIYSDGSKKGLGCVLMQQGKVVAYASRQLKSHEQNYPTHDLELAAVRRWLELVNDYDCEILYHPGKANVVVDALSRNVSHSAALITRQAPLHRDLERAEIVVSVGAVTMQLAQLTVQPTLRQRIIDAQSNDPYLVEKRGLAEAGQAVELSISSDGGLLFERRLCVPSDSTIKTELLSEAQSSPFSMHPGSTKMYQDLKWVYWWRNMKREVAEFVSKCLVCQQVKAPRQKPAVIWVVVERLTKSAHFVSGKSTYTASKWAQLYMSEIVRLHGVPVSIVSDGDARFTSKFWKGLQTSMGTRLDFNTAFHPQTNGQTERLNQVLEDMLRACALEIPGSWDSHLHLMEFAYNNSFQATIGMAPFEALYGKCCRSPVCWGEVGEQRLMGPELVQSTNEAIQKIRSRMLTAQSRQKSYADVRRRDLQFDVGDKVFLKVAPMKGVLRFERRGKLSPRFVGPFEILERIGPVAYRLALPPSLSTVHDVFHVSMLRNARHPLLVRPFLLPRAAAAHFSAFSLSVLYPTDTAGRLRLFSSVAFSSPLPSPSSATSSASTFVRCDPVFSRPPSRSHVTGRRRASFVRPRLPTSSRHPPRRSPSSRRQTSNSRGFPILQADPRTLIQTDPIRSRDLTLKFLSPTASSFGYSSLYSVMLMGYVVDWNCMSIDFKVLRLGKGTARGRPTRGRKDA</sequence>
<keyword evidence="7" id="KW-0255">Endonuclease</keyword>
<feature type="region of interest" description="Disordered" evidence="17">
    <location>
        <begin position="625"/>
        <end position="658"/>
    </location>
</feature>
<evidence type="ECO:0000256" key="5">
    <source>
        <dbReference type="ARBA" id="ARBA00022723"/>
    </source>
</evidence>
<keyword evidence="9" id="KW-0460">Magnesium</keyword>
<dbReference type="PANTHER" id="PTHR37984">
    <property type="entry name" value="PROTEIN CBG26694"/>
    <property type="match status" value="1"/>
</dbReference>
<dbReference type="InterPro" id="IPR041588">
    <property type="entry name" value="Integrase_H2C2"/>
</dbReference>
<dbReference type="SUPFAM" id="SSF56672">
    <property type="entry name" value="DNA/RNA polymerases"/>
    <property type="match status" value="1"/>
</dbReference>
<evidence type="ECO:0000256" key="10">
    <source>
        <dbReference type="ARBA" id="ARBA00022908"/>
    </source>
</evidence>
<dbReference type="GO" id="GO:0006508">
    <property type="term" value="P:proteolysis"/>
    <property type="evidence" value="ECO:0007669"/>
    <property type="project" value="UniProtKB-KW"/>
</dbReference>
<dbReference type="InterPro" id="IPR041577">
    <property type="entry name" value="RT_RNaseH_2"/>
</dbReference>
<dbReference type="InterPro" id="IPR043502">
    <property type="entry name" value="DNA/RNA_pol_sf"/>
</dbReference>
<evidence type="ECO:0000256" key="12">
    <source>
        <dbReference type="ARBA" id="ARBA00022932"/>
    </source>
</evidence>
<dbReference type="InterPro" id="IPR043128">
    <property type="entry name" value="Rev_trsase/Diguanyl_cyclase"/>
</dbReference>
<dbReference type="PROSITE" id="PS50994">
    <property type="entry name" value="INTEGRASE"/>
    <property type="match status" value="1"/>
</dbReference>
<dbReference type="OrthoDB" id="784813at2759"/>